<dbReference type="GO" id="GO:0005524">
    <property type="term" value="F:ATP binding"/>
    <property type="evidence" value="ECO:0007669"/>
    <property type="project" value="UniProtKB-KW"/>
</dbReference>
<dbReference type="InterPro" id="IPR011712">
    <property type="entry name" value="Sig_transdc_His_kin_sub3_dim/P"/>
</dbReference>
<evidence type="ECO:0000259" key="11">
    <source>
        <dbReference type="Pfam" id="PF13796"/>
    </source>
</evidence>
<keyword evidence="5" id="KW-0547">Nucleotide-binding</keyword>
<reference evidence="12" key="1">
    <citation type="submission" date="2021-02" db="EMBL/GenBank/DDBJ databases">
        <title>Draft genome sequence of Microbispora sp. RL4-1S isolated from rice leaves in Thailand.</title>
        <authorList>
            <person name="Muangham S."/>
            <person name="Duangmal K."/>
        </authorList>
    </citation>
    <scope>NUCLEOTIDE SEQUENCE</scope>
    <source>
        <strain evidence="12">RL4-1S</strain>
    </source>
</reference>
<dbReference type="InterPro" id="IPR050482">
    <property type="entry name" value="Sensor_HK_TwoCompSys"/>
</dbReference>
<feature type="transmembrane region" description="Helical" evidence="9">
    <location>
        <begin position="144"/>
        <end position="164"/>
    </location>
</feature>
<dbReference type="Pfam" id="PF07730">
    <property type="entry name" value="HisKA_3"/>
    <property type="match status" value="1"/>
</dbReference>
<dbReference type="Gene3D" id="3.30.565.10">
    <property type="entry name" value="Histidine kinase-like ATPase, C-terminal domain"/>
    <property type="match status" value="1"/>
</dbReference>
<comment type="catalytic activity">
    <reaction evidence="1">
        <text>ATP + protein L-histidine = ADP + protein N-phospho-L-histidine.</text>
        <dbReference type="EC" id="2.7.13.3"/>
    </reaction>
</comment>
<dbReference type="Proteomes" id="UP000674234">
    <property type="component" value="Unassembled WGS sequence"/>
</dbReference>
<evidence type="ECO:0000256" key="3">
    <source>
        <dbReference type="ARBA" id="ARBA00022553"/>
    </source>
</evidence>
<dbReference type="AlphaFoldDB" id="A0A941AJA4"/>
<accession>A0A941AJA4</accession>
<evidence type="ECO:0000256" key="4">
    <source>
        <dbReference type="ARBA" id="ARBA00022679"/>
    </source>
</evidence>
<evidence type="ECO:0000256" key="6">
    <source>
        <dbReference type="ARBA" id="ARBA00022777"/>
    </source>
</evidence>
<keyword evidence="13" id="KW-1185">Reference proteome</keyword>
<protein>
    <recommendedName>
        <fullName evidence="2">histidine kinase</fullName>
        <ecNumber evidence="2">2.7.13.3</ecNumber>
    </recommendedName>
</protein>
<dbReference type="PANTHER" id="PTHR24421:SF10">
    <property type="entry name" value="NITRATE_NITRITE SENSOR PROTEIN NARQ"/>
    <property type="match status" value="1"/>
</dbReference>
<dbReference type="InterPro" id="IPR025828">
    <property type="entry name" value="Put_sensor_dom"/>
</dbReference>
<keyword evidence="8" id="KW-0902">Two-component regulatory system</keyword>
<feature type="domain" description="Signal transduction histidine kinase subgroup 3 dimerisation and phosphoacceptor" evidence="10">
    <location>
        <begin position="245"/>
        <end position="307"/>
    </location>
</feature>
<name>A0A941AJA4_9ACTN</name>
<keyword evidence="9" id="KW-1133">Transmembrane helix</keyword>
<evidence type="ECO:0000259" key="10">
    <source>
        <dbReference type="Pfam" id="PF07730"/>
    </source>
</evidence>
<comment type="caution">
    <text evidence="12">The sequence shown here is derived from an EMBL/GenBank/DDBJ whole genome shotgun (WGS) entry which is preliminary data.</text>
</comment>
<keyword evidence="7" id="KW-0067">ATP-binding</keyword>
<gene>
    <name evidence="12" type="ORF">JOL79_19745</name>
</gene>
<feature type="domain" description="Putative sensor" evidence="11">
    <location>
        <begin position="40"/>
        <end position="217"/>
    </location>
</feature>
<evidence type="ECO:0000256" key="2">
    <source>
        <dbReference type="ARBA" id="ARBA00012438"/>
    </source>
</evidence>
<evidence type="ECO:0000256" key="7">
    <source>
        <dbReference type="ARBA" id="ARBA00022840"/>
    </source>
</evidence>
<evidence type="ECO:0000313" key="13">
    <source>
        <dbReference type="Proteomes" id="UP000674234"/>
    </source>
</evidence>
<sequence length="452" mass="48511">MPTPYCRRVRCRRVRPRLVRRAVLRRDLLATSLPWRALAYLLSGAAVGAVALALLLVMLVGGAVLTLVLVGIPVLAAMALIGLPFAAVERRRLRLIDPEPAASPHRVPPPGLRAWIRARLGEQATWRALAYTVLMAAVLWPVELVAVTYGLIVPLVMICAPFSMTEAGPLVLLKFWPLETYPEAFLAAGLGVVGLLLAAYPLTALAVAHAGLARLLLTPRGGEPGERLAELTRSRTRLVEAFEIERRRIERDLHDGAQQRLIALAMTLGLAKVSRGEEMAELVTKAHDEAKLVLAEIRDLIRGIHPRILVDRGLPAAMADVADRSPVPVEVEVDIPHRLPEAVESVAYFVVSEGLANVARHSGAGNARIRAGLGEFHGPELHEPGEFYELGGHRLTIEITDDGVGGADPSAGSGLAGLADRVSAVDGRLMLSSPAGGPTLLRVEIPCTPIDH</sequence>
<keyword evidence="4" id="KW-0808">Transferase</keyword>
<dbReference type="SUPFAM" id="SSF55874">
    <property type="entry name" value="ATPase domain of HSP90 chaperone/DNA topoisomerase II/histidine kinase"/>
    <property type="match status" value="1"/>
</dbReference>
<evidence type="ECO:0000256" key="5">
    <source>
        <dbReference type="ARBA" id="ARBA00022741"/>
    </source>
</evidence>
<feature type="transmembrane region" description="Helical" evidence="9">
    <location>
        <begin position="184"/>
        <end position="208"/>
    </location>
</feature>
<dbReference type="EC" id="2.7.13.3" evidence="2"/>
<dbReference type="Pfam" id="PF13796">
    <property type="entry name" value="Sensor"/>
    <property type="match status" value="1"/>
</dbReference>
<dbReference type="CDD" id="cd16917">
    <property type="entry name" value="HATPase_UhpB-NarQ-NarX-like"/>
    <property type="match status" value="1"/>
</dbReference>
<dbReference type="GO" id="GO:0046983">
    <property type="term" value="F:protein dimerization activity"/>
    <property type="evidence" value="ECO:0007669"/>
    <property type="project" value="InterPro"/>
</dbReference>
<keyword evidence="9" id="KW-0472">Membrane</keyword>
<keyword evidence="3" id="KW-0597">Phosphoprotein</keyword>
<dbReference type="PANTHER" id="PTHR24421">
    <property type="entry name" value="NITRATE/NITRITE SENSOR PROTEIN NARX-RELATED"/>
    <property type="match status" value="1"/>
</dbReference>
<dbReference type="InterPro" id="IPR036890">
    <property type="entry name" value="HATPase_C_sf"/>
</dbReference>
<dbReference type="GO" id="GO:0016020">
    <property type="term" value="C:membrane"/>
    <property type="evidence" value="ECO:0007669"/>
    <property type="project" value="InterPro"/>
</dbReference>
<evidence type="ECO:0000256" key="9">
    <source>
        <dbReference type="SAM" id="Phobius"/>
    </source>
</evidence>
<dbReference type="Gene3D" id="1.20.5.1930">
    <property type="match status" value="1"/>
</dbReference>
<feature type="transmembrane region" description="Helical" evidence="9">
    <location>
        <begin position="67"/>
        <end position="88"/>
    </location>
</feature>
<dbReference type="GO" id="GO:0000155">
    <property type="term" value="F:phosphorelay sensor kinase activity"/>
    <property type="evidence" value="ECO:0007669"/>
    <property type="project" value="InterPro"/>
</dbReference>
<organism evidence="12 13">
    <name type="scientific">Microbispora oryzae</name>
    <dbReference type="NCBI Taxonomy" id="2806554"/>
    <lineage>
        <taxon>Bacteria</taxon>
        <taxon>Bacillati</taxon>
        <taxon>Actinomycetota</taxon>
        <taxon>Actinomycetes</taxon>
        <taxon>Streptosporangiales</taxon>
        <taxon>Streptosporangiaceae</taxon>
        <taxon>Microbispora</taxon>
    </lineage>
</organism>
<keyword evidence="6" id="KW-0418">Kinase</keyword>
<dbReference type="EMBL" id="JAFCNB010000010">
    <property type="protein sequence ID" value="MBP2706046.1"/>
    <property type="molecule type" value="Genomic_DNA"/>
</dbReference>
<evidence type="ECO:0000256" key="1">
    <source>
        <dbReference type="ARBA" id="ARBA00000085"/>
    </source>
</evidence>
<keyword evidence="9" id="KW-0812">Transmembrane</keyword>
<evidence type="ECO:0000313" key="12">
    <source>
        <dbReference type="EMBL" id="MBP2706046.1"/>
    </source>
</evidence>
<evidence type="ECO:0000256" key="8">
    <source>
        <dbReference type="ARBA" id="ARBA00023012"/>
    </source>
</evidence>
<feature type="transmembrane region" description="Helical" evidence="9">
    <location>
        <begin position="38"/>
        <end position="61"/>
    </location>
</feature>
<proteinExistence type="predicted"/>